<dbReference type="Proteomes" id="UP000034364">
    <property type="component" value="Unassembled WGS sequence"/>
</dbReference>
<accession>A0A0G1S482</accession>
<protein>
    <submittedName>
        <fullName evidence="1">Uncharacterized protein</fullName>
    </submittedName>
</protein>
<evidence type="ECO:0000313" key="1">
    <source>
        <dbReference type="EMBL" id="KKU64171.1"/>
    </source>
</evidence>
<name>A0A0G1S482_9BACT</name>
<organism evidence="1 2">
    <name type="scientific">Candidatus Amesbacteria bacterium GW2011_GWA1_47_16</name>
    <dbReference type="NCBI Taxonomy" id="1618353"/>
    <lineage>
        <taxon>Bacteria</taxon>
        <taxon>Candidatus Amesiibacteriota</taxon>
    </lineage>
</organism>
<proteinExistence type="predicted"/>
<comment type="caution">
    <text evidence="1">The sequence shown here is derived from an EMBL/GenBank/DDBJ whole genome shotgun (WGS) entry which is preliminary data.</text>
</comment>
<evidence type="ECO:0000313" key="2">
    <source>
        <dbReference type="Proteomes" id="UP000034364"/>
    </source>
</evidence>
<gene>
    <name evidence="1" type="ORF">UX87_C0011G0003</name>
</gene>
<sequence length="223" mass="25353">MFNIQCSMFYNLQTVKQEKLLSRLRQIPESAIRAKNNDGNTCRVEWEGGENGLGGGHVEFSLVDIPSAKPWLTATKEPNFIISSLEVETLHVVRNPMESAAAALMMIATLNQAAAEIPAGIPHVARANNYSKHIMEQLKEWGIYSYCDIRGKPLSRPVLWMDIYTPYVCNLPNEKILMFDRFASAKGVQSIIRLYKNIQKRTNIDSWLLTLNFRIRDLLTKPV</sequence>
<dbReference type="AlphaFoldDB" id="A0A0G1S482"/>
<reference evidence="1 2" key="1">
    <citation type="journal article" date="2015" name="Nature">
        <title>rRNA introns, odd ribosomes, and small enigmatic genomes across a large radiation of phyla.</title>
        <authorList>
            <person name="Brown C.T."/>
            <person name="Hug L.A."/>
            <person name="Thomas B.C."/>
            <person name="Sharon I."/>
            <person name="Castelle C.J."/>
            <person name="Singh A."/>
            <person name="Wilkins M.J."/>
            <person name="Williams K.H."/>
            <person name="Banfield J.F."/>
        </authorList>
    </citation>
    <scope>NUCLEOTIDE SEQUENCE [LARGE SCALE GENOMIC DNA]</scope>
</reference>
<dbReference type="EMBL" id="LCNV01000011">
    <property type="protein sequence ID" value="KKU64171.1"/>
    <property type="molecule type" value="Genomic_DNA"/>
</dbReference>